<dbReference type="GO" id="GO:0016020">
    <property type="term" value="C:membrane"/>
    <property type="evidence" value="ECO:0007669"/>
    <property type="project" value="InterPro"/>
</dbReference>
<dbReference type="PANTHER" id="PTHR43731">
    <property type="entry name" value="RHOMBOID PROTEASE"/>
    <property type="match status" value="1"/>
</dbReference>
<dbReference type="EMBL" id="CAJJDO010000042">
    <property type="protein sequence ID" value="CAD8165248.1"/>
    <property type="molecule type" value="Genomic_DNA"/>
</dbReference>
<feature type="domain" description="Peptidase S54 rhomboid" evidence="4">
    <location>
        <begin position="38"/>
        <end position="156"/>
    </location>
</feature>
<feature type="transmembrane region" description="Helical" evidence="3">
    <location>
        <begin position="83"/>
        <end position="100"/>
    </location>
</feature>
<gene>
    <name evidence="5" type="ORF">PPENT_87.1.T0420116</name>
</gene>
<dbReference type="Pfam" id="PF01694">
    <property type="entry name" value="Rhomboid"/>
    <property type="match status" value="1"/>
</dbReference>
<dbReference type="Proteomes" id="UP000689195">
    <property type="component" value="Unassembled WGS sequence"/>
</dbReference>
<proteinExistence type="inferred from homology"/>
<evidence type="ECO:0000313" key="6">
    <source>
        <dbReference type="Proteomes" id="UP000689195"/>
    </source>
</evidence>
<feature type="transmembrane region" description="Helical" evidence="3">
    <location>
        <begin position="28"/>
        <end position="49"/>
    </location>
</feature>
<keyword evidence="2" id="KW-0378">Hydrolase</keyword>
<name>A0A8S1UJK2_9CILI</name>
<comment type="similarity">
    <text evidence="1">Belongs to the peptidase S54 family.</text>
</comment>
<reference evidence="5" key="1">
    <citation type="submission" date="2021-01" db="EMBL/GenBank/DDBJ databases">
        <authorList>
            <consortium name="Genoscope - CEA"/>
            <person name="William W."/>
        </authorList>
    </citation>
    <scope>NUCLEOTIDE SEQUENCE</scope>
</reference>
<dbReference type="InterPro" id="IPR022764">
    <property type="entry name" value="Peptidase_S54_rhomboid_dom"/>
</dbReference>
<accession>A0A8S1UJK2</accession>
<feature type="transmembrane region" description="Helical" evidence="3">
    <location>
        <begin position="137"/>
        <end position="155"/>
    </location>
</feature>
<evidence type="ECO:0000313" key="5">
    <source>
        <dbReference type="EMBL" id="CAD8165248.1"/>
    </source>
</evidence>
<feature type="transmembrane region" description="Helical" evidence="3">
    <location>
        <begin position="5"/>
        <end position="22"/>
    </location>
</feature>
<dbReference type="GO" id="GO:0004252">
    <property type="term" value="F:serine-type endopeptidase activity"/>
    <property type="evidence" value="ECO:0007669"/>
    <property type="project" value="InterPro"/>
</dbReference>
<evidence type="ECO:0000259" key="4">
    <source>
        <dbReference type="Pfam" id="PF01694"/>
    </source>
</evidence>
<protein>
    <recommendedName>
        <fullName evidence="4">Peptidase S54 rhomboid domain-containing protein</fullName>
    </recommendedName>
</protein>
<keyword evidence="3" id="KW-1133">Transmembrane helix</keyword>
<keyword evidence="6" id="KW-1185">Reference proteome</keyword>
<sequence>MPLYFYLIGINVGVYALWHFPAVDKNFMYNHFTLHPGSMIFNMVTFYFFGRTIEAYFGSKRLLAIYMAGALVGGLMQSRQAGISLGASAACNALLTYYICNFPREIILLFFIPVPAWIVGLLILYQGWSGQGDGSGIGHDAHLGGCLAGLAFYFATRGKI</sequence>
<dbReference type="OrthoDB" id="418595at2759"/>
<feature type="transmembrane region" description="Helical" evidence="3">
    <location>
        <begin position="107"/>
        <end position="125"/>
    </location>
</feature>
<evidence type="ECO:0000256" key="2">
    <source>
        <dbReference type="ARBA" id="ARBA00022801"/>
    </source>
</evidence>
<evidence type="ECO:0000256" key="1">
    <source>
        <dbReference type="ARBA" id="ARBA00009045"/>
    </source>
</evidence>
<dbReference type="AlphaFoldDB" id="A0A8S1UJK2"/>
<organism evidence="5 6">
    <name type="scientific">Paramecium pentaurelia</name>
    <dbReference type="NCBI Taxonomy" id="43138"/>
    <lineage>
        <taxon>Eukaryota</taxon>
        <taxon>Sar</taxon>
        <taxon>Alveolata</taxon>
        <taxon>Ciliophora</taxon>
        <taxon>Intramacronucleata</taxon>
        <taxon>Oligohymenophorea</taxon>
        <taxon>Peniculida</taxon>
        <taxon>Parameciidae</taxon>
        <taxon>Paramecium</taxon>
    </lineage>
</organism>
<dbReference type="InterPro" id="IPR050925">
    <property type="entry name" value="Rhomboid_protease_S54"/>
</dbReference>
<keyword evidence="3" id="KW-0812">Transmembrane</keyword>
<keyword evidence="3" id="KW-0472">Membrane</keyword>
<dbReference type="PANTHER" id="PTHR43731:SF14">
    <property type="entry name" value="PRESENILIN-ASSOCIATED RHOMBOID-LIKE PROTEIN, MITOCHONDRIAL"/>
    <property type="match status" value="1"/>
</dbReference>
<comment type="caution">
    <text evidence="5">The sequence shown here is derived from an EMBL/GenBank/DDBJ whole genome shotgun (WGS) entry which is preliminary data.</text>
</comment>
<feature type="transmembrane region" description="Helical" evidence="3">
    <location>
        <begin position="61"/>
        <end position="77"/>
    </location>
</feature>
<evidence type="ECO:0000256" key="3">
    <source>
        <dbReference type="SAM" id="Phobius"/>
    </source>
</evidence>